<dbReference type="PANTHER" id="PTHR11502">
    <property type="entry name" value="40S RIBOSOMAL PROTEIN S6"/>
    <property type="match status" value="1"/>
</dbReference>
<dbReference type="PROSITE" id="PS00578">
    <property type="entry name" value="RIBOSOMAL_S6E"/>
    <property type="match status" value="1"/>
</dbReference>
<evidence type="ECO:0000313" key="7">
    <source>
        <dbReference type="Proteomes" id="UP000000346"/>
    </source>
</evidence>
<accession>D9Q2G5</accession>
<proteinExistence type="inferred from homology"/>
<dbReference type="GO" id="GO:0005840">
    <property type="term" value="C:ribosome"/>
    <property type="evidence" value="ECO:0007669"/>
    <property type="project" value="UniProtKB-KW"/>
</dbReference>
<dbReference type="EMBL" id="CP001742">
    <property type="protein sequence ID" value="ADL19503.1"/>
    <property type="molecule type" value="Genomic_DNA"/>
</dbReference>
<dbReference type="NCBIfam" id="NF003292">
    <property type="entry name" value="PRK04290.1-1"/>
    <property type="match status" value="1"/>
</dbReference>
<evidence type="ECO:0000256" key="2">
    <source>
        <dbReference type="ARBA" id="ARBA00022980"/>
    </source>
</evidence>
<protein>
    <recommendedName>
        <fullName evidence="4">Small ribosomal subunit protein eS6</fullName>
    </recommendedName>
</protein>
<dbReference type="AlphaFoldDB" id="D9Q2G5"/>
<dbReference type="STRING" id="666510.ASAC_1098"/>
<dbReference type="Pfam" id="PF01092">
    <property type="entry name" value="Ribosomal_S6e"/>
    <property type="match status" value="1"/>
</dbReference>
<name>D9Q2G5_ACIS3</name>
<dbReference type="InterPro" id="IPR018282">
    <property type="entry name" value="Ribosomal_eS6_CS"/>
</dbReference>
<dbReference type="HOGENOM" id="CLU_1275302_0_0_2"/>
<dbReference type="SMART" id="SM01405">
    <property type="entry name" value="Ribosomal_S6e"/>
    <property type="match status" value="1"/>
</dbReference>
<keyword evidence="3 4" id="KW-0687">Ribonucleoprotein</keyword>
<evidence type="ECO:0000256" key="4">
    <source>
        <dbReference type="HAMAP-Rule" id="MF_00512"/>
    </source>
</evidence>
<dbReference type="eggNOG" id="arCOG01946">
    <property type="taxonomic scope" value="Archaea"/>
</dbReference>
<dbReference type="GO" id="GO:0003735">
    <property type="term" value="F:structural constituent of ribosome"/>
    <property type="evidence" value="ECO:0007669"/>
    <property type="project" value="InterPro"/>
</dbReference>
<keyword evidence="2 4" id="KW-0689">Ribosomal protein</keyword>
<feature type="compositionally biased region" description="Basic and acidic residues" evidence="5">
    <location>
        <begin position="214"/>
        <end position="223"/>
    </location>
</feature>
<keyword evidence="7" id="KW-1185">Reference proteome</keyword>
<reference evidence="6 7" key="1">
    <citation type="journal article" date="2010" name="Appl. Environ. Microbiol.">
        <title>The genome sequence of the crenarchaeon Acidilobus saccharovorans supports a new order, Acidilobales, and suggests an important ecological role in terrestrial acidic hot springs.</title>
        <authorList>
            <person name="Mardanov A.V."/>
            <person name="Svetlitchnyi V.A."/>
            <person name="Beletsky A.V."/>
            <person name="Prokofeva M.I."/>
            <person name="Bonch-Osmolovskaya E.A."/>
            <person name="Ravin N.V."/>
            <person name="Skryabin K.G."/>
        </authorList>
    </citation>
    <scope>NUCLEOTIDE SEQUENCE [LARGE SCALE GENOMIC DNA]</scope>
    <source>
        <strain evidence="7">DSM 16705 / JCM 18335 / VKM B-2471 / 345-15</strain>
    </source>
</reference>
<evidence type="ECO:0000313" key="6">
    <source>
        <dbReference type="EMBL" id="ADL19503.1"/>
    </source>
</evidence>
<dbReference type="InterPro" id="IPR001377">
    <property type="entry name" value="Ribosomal_eS6"/>
</dbReference>
<dbReference type="GO" id="GO:0006412">
    <property type="term" value="P:translation"/>
    <property type="evidence" value="ECO:0007669"/>
    <property type="project" value="UniProtKB-UniRule"/>
</dbReference>
<comment type="similarity">
    <text evidence="1 4">Belongs to the eukaryotic ribosomal protein eS6 family.</text>
</comment>
<dbReference type="FunCoup" id="D9Q2G5">
    <property type="interactions" value="60"/>
</dbReference>
<dbReference type="GO" id="GO:1990904">
    <property type="term" value="C:ribonucleoprotein complex"/>
    <property type="evidence" value="ECO:0007669"/>
    <property type="project" value="UniProtKB-KW"/>
</dbReference>
<evidence type="ECO:0000256" key="1">
    <source>
        <dbReference type="ARBA" id="ARBA00009312"/>
    </source>
</evidence>
<feature type="region of interest" description="Disordered" evidence="5">
    <location>
        <begin position="193"/>
        <end position="223"/>
    </location>
</feature>
<evidence type="ECO:0000256" key="3">
    <source>
        <dbReference type="ARBA" id="ARBA00023274"/>
    </source>
</evidence>
<organism evidence="6 7">
    <name type="scientific">Acidilobus saccharovorans (strain DSM 16705 / JCM 18335 / VKM B-2471 / 345-15)</name>
    <dbReference type="NCBI Taxonomy" id="666510"/>
    <lineage>
        <taxon>Archaea</taxon>
        <taxon>Thermoproteota</taxon>
        <taxon>Thermoprotei</taxon>
        <taxon>Acidilobales</taxon>
        <taxon>Acidilobaceae</taxon>
        <taxon>Acidilobus</taxon>
    </lineage>
</organism>
<dbReference type="KEGG" id="asc:ASAC_1098"/>
<dbReference type="Proteomes" id="UP000000346">
    <property type="component" value="Chromosome"/>
</dbReference>
<gene>
    <name evidence="4" type="primary">rps6e</name>
    <name evidence="6" type="ordered locus">ASAC_1098</name>
</gene>
<dbReference type="InterPro" id="IPR020924">
    <property type="entry name" value="Ribosomal_eS6_arc"/>
</dbReference>
<sequence length="246" mass="26844">MLRVPGREERPPLRIVISDPSAKGLELKVKVKGIDDESIAYTDSMKKTKEVERTELPKVKMSSKLAQKLGLDEVGVVTLSFRSEGSKTNVPAKVIIDDSVPENEVWAHKALVSEAAGSDEAEAYVFKAKAWQIAVPDDVAIRLAGLKIGDEFDGVLIGMPGITMRITGGTDASGFPMHPGLPGSVRRKIVLSGPPGFHPQKEGERRKKTVRGNRVPDPRAERRKTSLAQLNIIIVRRAEQKAAVQQ</sequence>
<dbReference type="HAMAP" id="MF_00512">
    <property type="entry name" value="Ribosomal_eS6"/>
    <property type="match status" value="1"/>
</dbReference>
<evidence type="ECO:0000256" key="5">
    <source>
        <dbReference type="SAM" id="MobiDB-lite"/>
    </source>
</evidence>
<dbReference type="InParanoid" id="D9Q2G5"/>